<proteinExistence type="predicted"/>
<dbReference type="Proteomes" id="UP000642284">
    <property type="component" value="Unassembled WGS sequence"/>
</dbReference>
<protein>
    <submittedName>
        <fullName evidence="1">Uncharacterized protein</fullName>
    </submittedName>
</protein>
<gene>
    <name evidence="1" type="ORF">H9Y04_27815</name>
</gene>
<comment type="caution">
    <text evidence="1">The sequence shown here is derived from an EMBL/GenBank/DDBJ whole genome shotgun (WGS) entry which is preliminary data.</text>
</comment>
<name>A0ABR7SPT1_9ACTN</name>
<evidence type="ECO:0000313" key="1">
    <source>
        <dbReference type="EMBL" id="MBC9716348.1"/>
    </source>
</evidence>
<organism evidence="1 2">
    <name type="scientific">Streptomyces polyasparticus</name>
    <dbReference type="NCBI Taxonomy" id="2767826"/>
    <lineage>
        <taxon>Bacteria</taxon>
        <taxon>Bacillati</taxon>
        <taxon>Actinomycetota</taxon>
        <taxon>Actinomycetes</taxon>
        <taxon>Kitasatosporales</taxon>
        <taxon>Streptomycetaceae</taxon>
        <taxon>Streptomyces</taxon>
    </lineage>
</organism>
<reference evidence="1 2" key="1">
    <citation type="submission" date="2020-08" db="EMBL/GenBank/DDBJ databases">
        <title>Genemic of Streptomyces polyaspartic.</title>
        <authorList>
            <person name="Liu W."/>
        </authorList>
    </citation>
    <scope>NUCLEOTIDE SEQUENCE [LARGE SCALE GENOMIC DNA]</scope>
    <source>
        <strain evidence="1 2">TRM66268-LWL</strain>
    </source>
</reference>
<dbReference type="EMBL" id="JACTVJ010000013">
    <property type="protein sequence ID" value="MBC9716348.1"/>
    <property type="molecule type" value="Genomic_DNA"/>
</dbReference>
<accession>A0ABR7SPT1</accession>
<keyword evidence="2" id="KW-1185">Reference proteome</keyword>
<sequence length="207" mass="22373">MNDTAARDWHRLAACAALTTWAEPAGFDAVLEAAADPQRAPWYGCLIDRKFSVDNTFAQLSRAVYDSEDLADEKSTSGRRTECFRALVSIADTEYFDEQLADSLDAATVREVLPDIVETITRGSAAIGRARFDLATQLIDLAASLAAMDGPLAVRLAHDVLAVAPSPRALVHATAIVHRSATPEATAFGEYLAVVGDDHVRRCLTER</sequence>
<evidence type="ECO:0000313" key="2">
    <source>
        <dbReference type="Proteomes" id="UP000642284"/>
    </source>
</evidence>